<gene>
    <name evidence="1" type="ORF">F4820DRAFT_449752</name>
</gene>
<protein>
    <submittedName>
        <fullName evidence="1">LCM-domain-containing protein</fullName>
    </submittedName>
</protein>
<accession>A0ACB9YWX1</accession>
<proteinExistence type="predicted"/>
<reference evidence="1 2" key="1">
    <citation type="journal article" date="2022" name="New Phytol.">
        <title>Ecological generalism drives hyperdiversity of secondary metabolite gene clusters in xylarialean endophytes.</title>
        <authorList>
            <person name="Franco M.E.E."/>
            <person name="Wisecaver J.H."/>
            <person name="Arnold A.E."/>
            <person name="Ju Y.M."/>
            <person name="Slot J.C."/>
            <person name="Ahrendt S."/>
            <person name="Moore L.P."/>
            <person name="Eastman K.E."/>
            <person name="Scott K."/>
            <person name="Konkel Z."/>
            <person name="Mondo S.J."/>
            <person name="Kuo A."/>
            <person name="Hayes R.D."/>
            <person name="Haridas S."/>
            <person name="Andreopoulos B."/>
            <person name="Riley R."/>
            <person name="LaButti K."/>
            <person name="Pangilinan J."/>
            <person name="Lipzen A."/>
            <person name="Amirebrahimi M."/>
            <person name="Yan J."/>
            <person name="Adam C."/>
            <person name="Keymanesh K."/>
            <person name="Ng V."/>
            <person name="Louie K."/>
            <person name="Northen T."/>
            <person name="Drula E."/>
            <person name="Henrissat B."/>
            <person name="Hsieh H.M."/>
            <person name="Youens-Clark K."/>
            <person name="Lutzoni F."/>
            <person name="Miadlikowska J."/>
            <person name="Eastwood D.C."/>
            <person name="Hamelin R.C."/>
            <person name="Grigoriev I.V."/>
            <person name="U'Ren J.M."/>
        </authorList>
    </citation>
    <scope>NUCLEOTIDE SEQUENCE [LARGE SCALE GENOMIC DNA]</scope>
    <source>
        <strain evidence="1 2">CBS 119005</strain>
    </source>
</reference>
<evidence type="ECO:0000313" key="2">
    <source>
        <dbReference type="Proteomes" id="UP001497700"/>
    </source>
</evidence>
<sequence length="1051" mass="118006">MSSTSNTKATQGTDRSAKQRALDDLVIATNSSSIVSKRSVERIYYPNEPHFFRFFVKKFQRRAPLINRGYYIRLHVIDVAVRRFLERPSEKTKVVVNLGCGSDVLPWQCMTRYPERCRNTKFVDIDFPDLIEKKCRVVKETPELSSPLTGLKTDVGNNIQLQSDQYVQIGCDLRRIPDIELALSAFLDVAQCEFMFVAEVSITYMETEGADSVIQWASTLGHAEFCLLEQIIPDGKEHPFAKTMLSHFEKLKTPLKSVFTYQDLKAQQARFANRGWSQVDVSSLWQIWSSDQWLSADERRRVDAIEPFDEWEEFALFASHYCVVIARVYPGSIATITNYPEIVRGFKKIELFASEDDSKNYSGTRGHRRFGAPLRLRNRVGHDFLANTFGLGTNGRLRSYDIYTTEWNFEDINPHHTGPSSRMCHSITDLGDHGSLLTGGRTSPSNALRDCWLSNRSINNWQRVDDLPVPLYRHAIARLGCSSLALLVGGKSDQSTIFDGCLLYEPGLGWLECEILGPATYMPVFGGVLVCLHGDRETGYRNLNDDDVTEEHMFHGMLAGGISQNGTVADQILKWVLVLPVNGKPTISFETMYPRSSKSITRGHDDFRELVGRFGASTFISSEGFVSVVGGIIADGIVTQDLDILITDPLRYEIIAGCCIGITPKPLLIGTSAEMIQGQLVITGGGATCFSMGTYWNPVCYTIPYDTEYFAGLKATESSCYGIWLFWKVVEVTEQTKRQHAYKLRENDRAAVKIDIPRLHINTADAFLAVLKASKPVIIEGSKLGCCTETWSSDYIAEQLGPDKEVIVHEASSSNMDFNSKNFAYVTKRFGDMMKEITNGHKLYLRALSEDRPSDQPANIKADFPQLATDFQLPAELSFVTENEFSSVLRITGPVNMWLHYDVMANIYCQVVGSKRFILFPPTDVDQLSFAPGSSSSSIDIFSELESPSLAETHPHEAVLKPGDILFLPPLWMHTASPSSNLGIAVNVFFRNLENGYSAGRDVYGNRDLAAYEKGRQDVARVVNSFSKLPPDMRDFYIKRLADELVQKIRD</sequence>
<name>A0ACB9YWX1_9PEZI</name>
<dbReference type="Proteomes" id="UP001497700">
    <property type="component" value="Unassembled WGS sequence"/>
</dbReference>
<comment type="caution">
    <text evidence="1">The sequence shown here is derived from an EMBL/GenBank/DDBJ whole genome shotgun (WGS) entry which is preliminary data.</text>
</comment>
<dbReference type="EMBL" id="MU393499">
    <property type="protein sequence ID" value="KAI4863686.1"/>
    <property type="molecule type" value="Genomic_DNA"/>
</dbReference>
<organism evidence="1 2">
    <name type="scientific">Hypoxylon rubiginosum</name>
    <dbReference type="NCBI Taxonomy" id="110542"/>
    <lineage>
        <taxon>Eukaryota</taxon>
        <taxon>Fungi</taxon>
        <taxon>Dikarya</taxon>
        <taxon>Ascomycota</taxon>
        <taxon>Pezizomycotina</taxon>
        <taxon>Sordariomycetes</taxon>
        <taxon>Xylariomycetidae</taxon>
        <taxon>Xylariales</taxon>
        <taxon>Hypoxylaceae</taxon>
        <taxon>Hypoxylon</taxon>
    </lineage>
</organism>
<evidence type="ECO:0000313" key="1">
    <source>
        <dbReference type="EMBL" id="KAI4863686.1"/>
    </source>
</evidence>
<keyword evidence="2" id="KW-1185">Reference proteome</keyword>